<dbReference type="AlphaFoldDB" id="A0A9W7WK28"/>
<sequence>TVVPAPYSSSSKWATTSSLKDKIPKKLIQSRAVSGGVEVVSCGNNRLLCALLSRTDGLRHQGNEIPERLNCEAGTFSPIRFLLKCGPLFAANRARVRCTTEGTDLDIKAISKGEKRIK</sequence>
<proteinExistence type="predicted"/>
<evidence type="ECO:0000313" key="2">
    <source>
        <dbReference type="Proteomes" id="UP001059041"/>
    </source>
</evidence>
<organism evidence="1 2">
    <name type="scientific">Triplophysa rosa</name>
    <name type="common">Cave loach</name>
    <dbReference type="NCBI Taxonomy" id="992332"/>
    <lineage>
        <taxon>Eukaryota</taxon>
        <taxon>Metazoa</taxon>
        <taxon>Chordata</taxon>
        <taxon>Craniata</taxon>
        <taxon>Vertebrata</taxon>
        <taxon>Euteleostomi</taxon>
        <taxon>Actinopterygii</taxon>
        <taxon>Neopterygii</taxon>
        <taxon>Teleostei</taxon>
        <taxon>Ostariophysi</taxon>
        <taxon>Cypriniformes</taxon>
        <taxon>Nemacheilidae</taxon>
        <taxon>Triplophysa</taxon>
    </lineage>
</organism>
<reference evidence="1" key="1">
    <citation type="submission" date="2021-02" db="EMBL/GenBank/DDBJ databases">
        <title>Comparative genomics reveals that relaxation of natural selection precedes convergent phenotypic evolution of cavefish.</title>
        <authorList>
            <person name="Peng Z."/>
        </authorList>
    </citation>
    <scope>NUCLEOTIDE SEQUENCE</scope>
    <source>
        <tissue evidence="1">Muscle</tissue>
    </source>
</reference>
<comment type="caution">
    <text evidence="1">The sequence shown here is derived from an EMBL/GenBank/DDBJ whole genome shotgun (WGS) entry which is preliminary data.</text>
</comment>
<gene>
    <name evidence="1" type="ORF">IRJ41_017719</name>
</gene>
<dbReference type="Proteomes" id="UP001059041">
    <property type="component" value="Linkage Group LG13"/>
</dbReference>
<feature type="non-terminal residue" evidence="1">
    <location>
        <position position="1"/>
    </location>
</feature>
<keyword evidence="2" id="KW-1185">Reference proteome</keyword>
<dbReference type="EMBL" id="JAFHDT010000013">
    <property type="protein sequence ID" value="KAI7801825.1"/>
    <property type="molecule type" value="Genomic_DNA"/>
</dbReference>
<accession>A0A9W7WK28</accession>
<protein>
    <submittedName>
        <fullName evidence="1">Uncharacterized protein</fullName>
    </submittedName>
</protein>
<feature type="non-terminal residue" evidence="1">
    <location>
        <position position="118"/>
    </location>
</feature>
<evidence type="ECO:0000313" key="1">
    <source>
        <dbReference type="EMBL" id="KAI7801825.1"/>
    </source>
</evidence>
<name>A0A9W7WK28_TRIRA</name>